<evidence type="ECO:0000256" key="4">
    <source>
        <dbReference type="PROSITE-ProRule" id="PRU00221"/>
    </source>
</evidence>
<dbReference type="InterPro" id="IPR036322">
    <property type="entry name" value="WD40_repeat_dom_sf"/>
</dbReference>
<dbReference type="InterPro" id="IPR051865">
    <property type="entry name" value="WD-repeat_CDT2_adapter"/>
</dbReference>
<feature type="region of interest" description="Disordered" evidence="5">
    <location>
        <begin position="15"/>
        <end position="40"/>
    </location>
</feature>
<dbReference type="SUPFAM" id="SSF50978">
    <property type="entry name" value="WD40 repeat-like"/>
    <property type="match status" value="1"/>
</dbReference>
<dbReference type="AlphaFoldDB" id="A0A9P5SHH2"/>
<dbReference type="GO" id="GO:0043161">
    <property type="term" value="P:proteasome-mediated ubiquitin-dependent protein catabolic process"/>
    <property type="evidence" value="ECO:0007669"/>
    <property type="project" value="TreeGrafter"/>
</dbReference>
<keyword evidence="2" id="KW-0833">Ubl conjugation pathway</keyword>
<evidence type="ECO:0000256" key="3">
    <source>
        <dbReference type="ARBA" id="ARBA00038344"/>
    </source>
</evidence>
<name>A0A9P5SHH2_9FUNG</name>
<gene>
    <name evidence="6" type="ORF">BG006_007164</name>
</gene>
<comment type="caution">
    <text evidence="6">The sequence shown here is derived from an EMBL/GenBank/DDBJ whole genome shotgun (WGS) entry which is preliminary data.</text>
</comment>
<comment type="similarity">
    <text evidence="3">Belongs to the WD repeat cdt2 family.</text>
</comment>
<dbReference type="PROSITE" id="PS50082">
    <property type="entry name" value="WD_REPEATS_2"/>
    <property type="match status" value="2"/>
</dbReference>
<organism evidence="6 7">
    <name type="scientific">Podila minutissima</name>
    <dbReference type="NCBI Taxonomy" id="64525"/>
    <lineage>
        <taxon>Eukaryota</taxon>
        <taxon>Fungi</taxon>
        <taxon>Fungi incertae sedis</taxon>
        <taxon>Mucoromycota</taxon>
        <taxon>Mortierellomycotina</taxon>
        <taxon>Mortierellomycetes</taxon>
        <taxon>Mortierellales</taxon>
        <taxon>Mortierellaceae</taxon>
        <taxon>Podila</taxon>
    </lineage>
</organism>
<evidence type="ECO:0008006" key="8">
    <source>
        <dbReference type="Google" id="ProtNLM"/>
    </source>
</evidence>
<feature type="compositionally biased region" description="Low complexity" evidence="5">
    <location>
        <begin position="21"/>
        <end position="36"/>
    </location>
</feature>
<evidence type="ECO:0000256" key="1">
    <source>
        <dbReference type="ARBA" id="ARBA00004906"/>
    </source>
</evidence>
<evidence type="ECO:0000313" key="6">
    <source>
        <dbReference type="EMBL" id="KAF9329793.1"/>
    </source>
</evidence>
<dbReference type="SMART" id="SM00320">
    <property type="entry name" value="WD40"/>
    <property type="match status" value="7"/>
</dbReference>
<comment type="pathway">
    <text evidence="1">Protein modification; protein ubiquitination.</text>
</comment>
<feature type="repeat" description="WD" evidence="4">
    <location>
        <begin position="245"/>
        <end position="287"/>
    </location>
</feature>
<reference evidence="6" key="1">
    <citation type="journal article" date="2020" name="Fungal Divers.">
        <title>Resolving the Mortierellaceae phylogeny through synthesis of multi-gene phylogenetics and phylogenomics.</title>
        <authorList>
            <person name="Vandepol N."/>
            <person name="Liber J."/>
            <person name="Desiro A."/>
            <person name="Na H."/>
            <person name="Kennedy M."/>
            <person name="Barry K."/>
            <person name="Grigoriev I.V."/>
            <person name="Miller A.N."/>
            <person name="O'Donnell K."/>
            <person name="Stajich J.E."/>
            <person name="Bonito G."/>
        </authorList>
    </citation>
    <scope>NUCLEOTIDE SEQUENCE</scope>
    <source>
        <strain evidence="6">NVP1</strain>
    </source>
</reference>
<dbReference type="Proteomes" id="UP000696485">
    <property type="component" value="Unassembled WGS sequence"/>
</dbReference>
<dbReference type="InterPro" id="IPR001680">
    <property type="entry name" value="WD40_rpt"/>
</dbReference>
<dbReference type="Pfam" id="PF00400">
    <property type="entry name" value="WD40"/>
    <property type="match status" value="4"/>
</dbReference>
<sequence length="507" mass="55541">MSPGRKPVLVDITHRAQQGRTSTPSSPLSSATCSIPGDENRSPARSLLEIFAAVNNKKRSLKLTGTDYDITPQQQASPCSKSALLPSATSALTLNNKPLHISRTHQPTFNLVSLTTRQQIYGRRKNIPVYLPTRSYMKDYTSRSNDVYTFVSWDGTTLVPPFSCAYNNVANEARNLAVGDEDGSVHIVDTKTDDSHPGKTITIPAHKNAIFDLCWSKDDRRIITASGDKTARLHDVETQKCIGTFSGHNGTLKSVSMKHGDDNIFATSARDGAVLIWDIRCSSITTSEGEIIHRPANKFQNVHSGVRASPMKRTKQGDGPTLDGSNTASSVQYMIHNEHIVASTGTQDGSIKYWDVRKHGSHFKVENPTPLQSSTYVPTTKRSHGLVSMALSPDGSALYTVSSDNHVYMYNATNLGSPIRRFSGENFSCSSYYIKISVSPDGDYVATGSSKDLYVWEVNRPEEQPLVFEGPEKEVSGVDWAKDIGNGTQLSACSDDATVRTWKPAVY</sequence>
<dbReference type="EMBL" id="JAAAUY010000446">
    <property type="protein sequence ID" value="KAF9329793.1"/>
    <property type="molecule type" value="Genomic_DNA"/>
</dbReference>
<keyword evidence="7" id="KW-1185">Reference proteome</keyword>
<dbReference type="PROSITE" id="PS50294">
    <property type="entry name" value="WD_REPEATS_REGION"/>
    <property type="match status" value="1"/>
</dbReference>
<protein>
    <recommendedName>
        <fullName evidence="8">WD40 repeat-like protein</fullName>
    </recommendedName>
</protein>
<evidence type="ECO:0000256" key="2">
    <source>
        <dbReference type="ARBA" id="ARBA00022786"/>
    </source>
</evidence>
<dbReference type="GO" id="GO:0030674">
    <property type="term" value="F:protein-macromolecule adaptor activity"/>
    <property type="evidence" value="ECO:0007669"/>
    <property type="project" value="TreeGrafter"/>
</dbReference>
<dbReference type="InterPro" id="IPR015943">
    <property type="entry name" value="WD40/YVTN_repeat-like_dom_sf"/>
</dbReference>
<feature type="repeat" description="WD" evidence="4">
    <location>
        <begin position="203"/>
        <end position="244"/>
    </location>
</feature>
<dbReference type="Gene3D" id="2.130.10.10">
    <property type="entry name" value="YVTN repeat-like/Quinoprotein amine dehydrogenase"/>
    <property type="match status" value="2"/>
</dbReference>
<dbReference type="PANTHER" id="PTHR22852:SF0">
    <property type="entry name" value="DENTICLELESS PROTEIN HOMOLOG"/>
    <property type="match status" value="1"/>
</dbReference>
<proteinExistence type="inferred from homology"/>
<keyword evidence="4" id="KW-0853">WD repeat</keyword>
<evidence type="ECO:0000256" key="5">
    <source>
        <dbReference type="SAM" id="MobiDB-lite"/>
    </source>
</evidence>
<evidence type="ECO:0000313" key="7">
    <source>
        <dbReference type="Proteomes" id="UP000696485"/>
    </source>
</evidence>
<dbReference type="PANTHER" id="PTHR22852">
    <property type="entry name" value="LETHAL 2 DENTICLELESS PROTEIN RETINOIC ACID-REGULATED NUCLEAR MATRIX-ASSOCIATED PROTEIN"/>
    <property type="match status" value="1"/>
</dbReference>
<accession>A0A9P5SHH2</accession>
<dbReference type="GO" id="GO:0005634">
    <property type="term" value="C:nucleus"/>
    <property type="evidence" value="ECO:0007669"/>
    <property type="project" value="TreeGrafter"/>
</dbReference>